<feature type="compositionally biased region" description="Low complexity" evidence="1">
    <location>
        <begin position="190"/>
        <end position="228"/>
    </location>
</feature>
<feature type="compositionally biased region" description="Polar residues" evidence="1">
    <location>
        <begin position="142"/>
        <end position="152"/>
    </location>
</feature>
<accession>A0A9P8Q3W6</accession>
<feature type="compositionally biased region" description="Low complexity" evidence="1">
    <location>
        <begin position="56"/>
        <end position="79"/>
    </location>
</feature>
<reference evidence="2" key="1">
    <citation type="journal article" date="2021" name="Open Biol.">
        <title>Shared evolutionary footprints suggest mitochondrial oxidative damage underlies multiple complex I losses in fungi.</title>
        <authorList>
            <person name="Schikora-Tamarit M.A."/>
            <person name="Marcet-Houben M."/>
            <person name="Nosek J."/>
            <person name="Gabaldon T."/>
        </authorList>
    </citation>
    <scope>NUCLEOTIDE SEQUENCE</scope>
    <source>
        <strain evidence="2">CBS2887</strain>
    </source>
</reference>
<feature type="region of interest" description="Disordered" evidence="1">
    <location>
        <begin position="1"/>
        <end position="164"/>
    </location>
</feature>
<feature type="region of interest" description="Disordered" evidence="1">
    <location>
        <begin position="177"/>
        <end position="238"/>
    </location>
</feature>
<evidence type="ECO:0000313" key="3">
    <source>
        <dbReference type="Proteomes" id="UP000774326"/>
    </source>
</evidence>
<dbReference type="EMBL" id="JAEUBG010002963">
    <property type="protein sequence ID" value="KAH3683747.1"/>
    <property type="molecule type" value="Genomic_DNA"/>
</dbReference>
<dbReference type="Pfam" id="PF08642">
    <property type="entry name" value="Rxt3"/>
    <property type="match status" value="1"/>
</dbReference>
<comment type="caution">
    <text evidence="2">The sequence shown here is derived from an EMBL/GenBank/DDBJ whole genome shotgun (WGS) entry which is preliminary data.</text>
</comment>
<feature type="compositionally biased region" description="Polar residues" evidence="1">
    <location>
        <begin position="87"/>
        <end position="124"/>
    </location>
</feature>
<dbReference type="Proteomes" id="UP000774326">
    <property type="component" value="Unassembled WGS sequence"/>
</dbReference>
<feature type="compositionally biased region" description="Low complexity" evidence="1">
    <location>
        <begin position="12"/>
        <end position="24"/>
    </location>
</feature>
<feature type="region of interest" description="Disordered" evidence="1">
    <location>
        <begin position="330"/>
        <end position="352"/>
    </location>
</feature>
<feature type="region of interest" description="Disordered" evidence="1">
    <location>
        <begin position="625"/>
        <end position="668"/>
    </location>
</feature>
<feature type="compositionally biased region" description="Low complexity" evidence="1">
    <location>
        <begin position="130"/>
        <end position="141"/>
    </location>
</feature>
<dbReference type="OrthoDB" id="3596986at2759"/>
<dbReference type="InterPro" id="IPR013951">
    <property type="entry name" value="Rxt3"/>
</dbReference>
<name>A0A9P8Q3W6_WICPI</name>
<reference evidence="2" key="2">
    <citation type="submission" date="2021-01" db="EMBL/GenBank/DDBJ databases">
        <authorList>
            <person name="Schikora-Tamarit M.A."/>
        </authorList>
    </citation>
    <scope>NUCLEOTIDE SEQUENCE</scope>
    <source>
        <strain evidence="2">CBS2887</strain>
    </source>
</reference>
<feature type="compositionally biased region" description="Low complexity" evidence="1">
    <location>
        <begin position="153"/>
        <end position="164"/>
    </location>
</feature>
<organism evidence="2 3">
    <name type="scientific">Wickerhamomyces pijperi</name>
    <name type="common">Yeast</name>
    <name type="synonym">Pichia pijperi</name>
    <dbReference type="NCBI Taxonomy" id="599730"/>
    <lineage>
        <taxon>Eukaryota</taxon>
        <taxon>Fungi</taxon>
        <taxon>Dikarya</taxon>
        <taxon>Ascomycota</taxon>
        <taxon>Saccharomycotina</taxon>
        <taxon>Saccharomycetes</taxon>
        <taxon>Phaffomycetales</taxon>
        <taxon>Wickerhamomycetaceae</taxon>
        <taxon>Wickerhamomyces</taxon>
    </lineage>
</organism>
<protein>
    <submittedName>
        <fullName evidence="2">Uncharacterized protein</fullName>
    </submittedName>
</protein>
<proteinExistence type="predicted"/>
<gene>
    <name evidence="2" type="ORF">WICPIJ_005266</name>
</gene>
<keyword evidence="3" id="KW-1185">Reference proteome</keyword>
<feature type="compositionally biased region" description="Basic and acidic residues" evidence="1">
    <location>
        <begin position="646"/>
        <end position="659"/>
    </location>
</feature>
<sequence>MSDQGQAPRPNLPSLSSSTKLTPLVGNPSPIGSTSPVQQIKLPPISFLSNPSSAHGSQSPLLPQQSVGSQQGSPGSSSSMFHRPRFSSVNGFLNNDTGKDSQYQSPSLKSDHSSPVLQNLSHQPTPILASSGSLDSTKSSSVFNNGHQQHQKISSNTSNNSNATYNHNISQQQLQPLPSQTYKPQPPPSQTSSLPQPQSQTQSQPAASISTTSQTQQAATAAALQLKQENTKPDVPEESDEAIIKYYEDKYNLKDFTLEEKHDILQHEKRARVEKLRNPHYKTFLCYSIIKRLNAVPPVVAPAVTSTVPVAVREPKLPPQSDVLQPVSKSNLNVESPPKSTGSFASTVSSSSKPAVQEKQKFVKREVKVNNADVLEYASKFPRKHLGSIIYTPTPTKETHKQLRDFQDIEISEDEKTRIVPLLPELNTYINSIVTVRIPSFQIIDLLNNENYNKRAIWGTDVYTDDSDILLVLKHNGFLPTQDSEVEQLIPNEGSVKSTPGNLLNTQNIQQNVSNFKHFLNIIGGDIHVDLIILPRLTTYKGIFRNGLNSRDWETGHDGVSFALFGVRYGDKNSAVDSSNDVSIKKRKLQELYQMEHASNNDEKSQEPSWELDYKAWRTVKQQVELGKDSSSPEVEAVAGSSSDSANKDTDSSAKKVAEEITVSTSSA</sequence>
<evidence type="ECO:0000256" key="1">
    <source>
        <dbReference type="SAM" id="MobiDB-lite"/>
    </source>
</evidence>
<dbReference type="AlphaFoldDB" id="A0A9P8Q3W6"/>
<feature type="compositionally biased region" description="Low complexity" evidence="1">
    <location>
        <begin position="340"/>
        <end position="352"/>
    </location>
</feature>
<evidence type="ECO:0000313" key="2">
    <source>
        <dbReference type="EMBL" id="KAH3683747.1"/>
    </source>
</evidence>